<evidence type="ECO:0000256" key="3">
    <source>
        <dbReference type="ARBA" id="ARBA00023242"/>
    </source>
</evidence>
<feature type="compositionally biased region" description="Low complexity" evidence="7">
    <location>
        <begin position="211"/>
        <end position="236"/>
    </location>
</feature>
<keyword evidence="3 6" id="KW-0539">Nucleus</keyword>
<feature type="region of interest" description="Disordered" evidence="7">
    <location>
        <begin position="798"/>
        <end position="938"/>
    </location>
</feature>
<dbReference type="InterPro" id="IPR001357">
    <property type="entry name" value="BRCT_dom"/>
</dbReference>
<feature type="domain" description="BRCT" evidence="8">
    <location>
        <begin position="589"/>
        <end position="722"/>
    </location>
</feature>
<dbReference type="PROSITE" id="PS50172">
    <property type="entry name" value="BRCT"/>
    <property type="match status" value="1"/>
</dbReference>
<evidence type="ECO:0000259" key="8">
    <source>
        <dbReference type="PROSITE" id="PS50172"/>
    </source>
</evidence>
<feature type="compositionally biased region" description="Polar residues" evidence="7">
    <location>
        <begin position="869"/>
        <end position="878"/>
    </location>
</feature>
<dbReference type="SUPFAM" id="SSF52113">
    <property type="entry name" value="BRCT domain"/>
    <property type="match status" value="1"/>
</dbReference>
<dbReference type="GO" id="GO:0008420">
    <property type="term" value="F:RNA polymerase II CTD heptapeptide repeat phosphatase activity"/>
    <property type="evidence" value="ECO:0007669"/>
    <property type="project" value="UniProtKB-UniRule"/>
</dbReference>
<comment type="catalytic activity">
    <reaction evidence="4 6">
        <text>O-phospho-L-seryl-[protein] + H2O = L-seryl-[protein] + phosphate</text>
        <dbReference type="Rhea" id="RHEA:20629"/>
        <dbReference type="Rhea" id="RHEA-COMP:9863"/>
        <dbReference type="Rhea" id="RHEA-COMP:11604"/>
        <dbReference type="ChEBI" id="CHEBI:15377"/>
        <dbReference type="ChEBI" id="CHEBI:29999"/>
        <dbReference type="ChEBI" id="CHEBI:43474"/>
        <dbReference type="ChEBI" id="CHEBI:83421"/>
        <dbReference type="EC" id="3.1.3.16"/>
    </reaction>
</comment>
<dbReference type="PANTHER" id="PTHR23081">
    <property type="entry name" value="RNA POLYMERASE II CTD PHOSPHATASE"/>
    <property type="match status" value="1"/>
</dbReference>
<evidence type="ECO:0000256" key="2">
    <source>
        <dbReference type="ARBA" id="ARBA00022801"/>
    </source>
</evidence>
<feature type="compositionally biased region" description="Low complexity" evidence="7">
    <location>
        <begin position="315"/>
        <end position="326"/>
    </location>
</feature>
<dbReference type="EC" id="3.1.3.16" evidence="6"/>
<dbReference type="STRING" id="133412.A0A1R1Y8A9"/>
<feature type="compositionally biased region" description="Acidic residues" evidence="7">
    <location>
        <begin position="829"/>
        <end position="838"/>
    </location>
</feature>
<evidence type="ECO:0000256" key="7">
    <source>
        <dbReference type="SAM" id="MobiDB-lite"/>
    </source>
</evidence>
<dbReference type="EMBL" id="LSSN01000618">
    <property type="protein sequence ID" value="OMJ23045.1"/>
    <property type="molecule type" value="Genomic_DNA"/>
</dbReference>
<dbReference type="OrthoDB" id="10249888at2759"/>
<feature type="compositionally biased region" description="Polar residues" evidence="7">
    <location>
        <begin position="811"/>
        <end position="826"/>
    </location>
</feature>
<dbReference type="InterPro" id="IPR036420">
    <property type="entry name" value="BRCT_dom_sf"/>
</dbReference>
<dbReference type="Proteomes" id="UP000187283">
    <property type="component" value="Unassembled WGS sequence"/>
</dbReference>
<dbReference type="Gene3D" id="2.40.50.100">
    <property type="match status" value="1"/>
</dbReference>
<name>A0A1R1Y8A9_9FUNG</name>
<evidence type="ECO:0000256" key="1">
    <source>
        <dbReference type="ARBA" id="ARBA00004123"/>
    </source>
</evidence>
<dbReference type="Gene3D" id="3.40.50.1000">
    <property type="entry name" value="HAD superfamily/HAD-like"/>
    <property type="match status" value="2"/>
</dbReference>
<dbReference type="InterPro" id="IPR039189">
    <property type="entry name" value="Fcp1"/>
</dbReference>
<dbReference type="InterPro" id="IPR004274">
    <property type="entry name" value="FCP1_dom"/>
</dbReference>
<feature type="compositionally biased region" description="Acidic residues" evidence="7">
    <location>
        <begin position="879"/>
        <end position="926"/>
    </location>
</feature>
<proteinExistence type="predicted"/>
<dbReference type="AlphaFoldDB" id="A0A1R1Y8A9"/>
<evidence type="ECO:0000313" key="10">
    <source>
        <dbReference type="EMBL" id="OMJ23045.1"/>
    </source>
</evidence>
<sequence>MEKEHLIYLEPPQLPATIKTLKINVGSAVKKGDILFIFETSSPLISANSQNIIEKDDILASALKRASHDSVSSASTVVFYSNFNGQVSDIYVSEGQNILSKNTSLLKIIEPCGHEIQFKGLCSLCGKDVTFGDYLSRATVNMSHDVVGLMVSNEEAMRIEKINADRLINEKKLSLILDLDQTLMHAYATEDPGFEDWLRNNYADPLPPSSPSSSSSPSPNTATSNPNPNTSTSNPNKELSLNTSDLQNPPTTNSSDNATPSTTLDSISNNPSYSENLSTSDNNSPIIADSSPVNNLNNESIHLLPSETSAPPENSSPSKDSIPSHSLPENPDSIKLISHKNSSVKKITSDIGVFQLPGSHLNYYIKLRPGLSHFLSEAKKKFELHIYTMGTRNYADLVASLIDPSGEYFGDRILSRDESGSLTHKEIRRLFPCDESMVVVVDDRADVWSWAPSLIKIKEYSFFAGVGDINAIENFSGPSTDNKPSVAHSAIEIEHLTEQKLLDLQSSKISEPEKISNSDSSTIPLKKLKMVDHDSELARITSVLNSVHRNFYSNFRELKGKRSNSSSYNMEIFNHSYKLLPTSEILSFLRKDILKSANITFSPSFPKYVNKRDSYSYNQRYPHKELSEVYRMAEQFGATCFSEINPNTTHIISSNRDSHNMRMAVYENLKKAKASNLSNEGDALADRPKEQINPNPPAIVGLEWLFDSICRWSWQDERNYLIFPNDKIKIYKSFPFDYIPIKGFDVLDEEILGFQDESISDEDEKNYSDYASDTDVIASNLVNHVDWEDVDRELNEIFSDQDSDEEFNNDDYYSNKNAESNGNSSGFEDVQDDNEDGSDQFSSPKRTKYSHPDNKLPQETNNQDDRLSIKSTSSSAVNDDNDFQSEEDYEEDIVLNENDQDDDDGDDDDGNNDDDNDYDDDDDDFSDLIQNLDNEISL</sequence>
<dbReference type="Pfam" id="PF03031">
    <property type="entry name" value="NIF"/>
    <property type="match status" value="1"/>
</dbReference>
<reference evidence="10 11" key="1">
    <citation type="submission" date="2017-01" db="EMBL/GenBank/DDBJ databases">
        <authorList>
            <person name="Mah S.A."/>
            <person name="Swanson W.J."/>
            <person name="Moy G.W."/>
            <person name="Vacquier V.D."/>
        </authorList>
    </citation>
    <scope>NUCLEOTIDE SEQUENCE [LARGE SCALE GENOMIC DNA]</scope>
    <source>
        <strain evidence="10 11">GSMNP</strain>
    </source>
</reference>
<gene>
    <name evidence="10" type="ORF">AYI70_g2502</name>
</gene>
<dbReference type="NCBIfam" id="TIGR02250">
    <property type="entry name" value="FCP1_euk"/>
    <property type="match status" value="1"/>
</dbReference>
<feature type="region of interest" description="Disordered" evidence="7">
    <location>
        <begin position="198"/>
        <end position="334"/>
    </location>
</feature>
<evidence type="ECO:0000256" key="6">
    <source>
        <dbReference type="RuleBase" id="RU366066"/>
    </source>
</evidence>
<feature type="domain" description="FCP1 homology" evidence="9">
    <location>
        <begin position="168"/>
        <end position="483"/>
    </location>
</feature>
<comment type="function">
    <text evidence="6">This promotes the activity of RNA polymerase II.</text>
</comment>
<feature type="compositionally biased region" description="Polar residues" evidence="7">
    <location>
        <begin position="237"/>
        <end position="313"/>
    </location>
</feature>
<dbReference type="Gene3D" id="1.10.287.10">
    <property type="entry name" value="S15/NS1, RNA-binding"/>
    <property type="match status" value="1"/>
</dbReference>
<accession>A0A1R1Y8A9</accession>
<evidence type="ECO:0000256" key="4">
    <source>
        <dbReference type="ARBA" id="ARBA00047761"/>
    </source>
</evidence>
<dbReference type="PROSITE" id="PS50969">
    <property type="entry name" value="FCP1"/>
    <property type="match status" value="1"/>
</dbReference>
<dbReference type="Gene3D" id="3.40.50.10190">
    <property type="entry name" value="BRCT domain"/>
    <property type="match status" value="1"/>
</dbReference>
<dbReference type="InterPro" id="IPR011947">
    <property type="entry name" value="FCP1_euk"/>
</dbReference>
<feature type="compositionally biased region" description="Polar residues" evidence="7">
    <location>
        <begin position="928"/>
        <end position="938"/>
    </location>
</feature>
<dbReference type="SMART" id="SM00577">
    <property type="entry name" value="CPDc"/>
    <property type="match status" value="1"/>
</dbReference>
<comment type="caution">
    <text evidence="10">The sequence shown here is derived from an EMBL/GenBank/DDBJ whole genome shotgun (WGS) entry which is preliminary data.</text>
</comment>
<comment type="catalytic activity">
    <reaction evidence="5 6">
        <text>O-phospho-L-threonyl-[protein] + H2O = L-threonyl-[protein] + phosphate</text>
        <dbReference type="Rhea" id="RHEA:47004"/>
        <dbReference type="Rhea" id="RHEA-COMP:11060"/>
        <dbReference type="Rhea" id="RHEA-COMP:11605"/>
        <dbReference type="ChEBI" id="CHEBI:15377"/>
        <dbReference type="ChEBI" id="CHEBI:30013"/>
        <dbReference type="ChEBI" id="CHEBI:43474"/>
        <dbReference type="ChEBI" id="CHEBI:61977"/>
        <dbReference type="EC" id="3.1.3.16"/>
    </reaction>
</comment>
<dbReference type="InterPro" id="IPR023214">
    <property type="entry name" value="HAD_sf"/>
</dbReference>
<keyword evidence="11" id="KW-1185">Reference proteome</keyword>
<evidence type="ECO:0000313" key="11">
    <source>
        <dbReference type="Proteomes" id="UP000187283"/>
    </source>
</evidence>
<keyword evidence="2 6" id="KW-0378">Hydrolase</keyword>
<comment type="subcellular location">
    <subcellularLocation>
        <location evidence="1 6">Nucleus</location>
    </subcellularLocation>
</comment>
<organism evidence="10 11">
    <name type="scientific">Smittium culicis</name>
    <dbReference type="NCBI Taxonomy" id="133412"/>
    <lineage>
        <taxon>Eukaryota</taxon>
        <taxon>Fungi</taxon>
        <taxon>Fungi incertae sedis</taxon>
        <taxon>Zoopagomycota</taxon>
        <taxon>Kickxellomycotina</taxon>
        <taxon>Harpellomycetes</taxon>
        <taxon>Harpellales</taxon>
        <taxon>Legeriomycetaceae</taxon>
        <taxon>Smittium</taxon>
    </lineage>
</organism>
<evidence type="ECO:0000256" key="5">
    <source>
        <dbReference type="ARBA" id="ARBA00048336"/>
    </source>
</evidence>
<protein>
    <recommendedName>
        <fullName evidence="6">RNA polymerase II subunit A C-terminal domain phosphatase</fullName>
        <ecNumber evidence="6">3.1.3.16</ecNumber>
    </recommendedName>
</protein>
<feature type="compositionally biased region" description="Acidic residues" evidence="7">
    <location>
        <begin position="799"/>
        <end position="809"/>
    </location>
</feature>
<dbReference type="SUPFAM" id="SSF56784">
    <property type="entry name" value="HAD-like"/>
    <property type="match status" value="1"/>
</dbReference>
<dbReference type="PANTHER" id="PTHR23081:SF36">
    <property type="entry name" value="RNA POLYMERASE II SUBUNIT A C-TERMINAL DOMAIN PHOSPHATASE"/>
    <property type="match status" value="1"/>
</dbReference>
<dbReference type="GO" id="GO:0005634">
    <property type="term" value="C:nucleus"/>
    <property type="evidence" value="ECO:0007669"/>
    <property type="project" value="UniProtKB-SubCell"/>
</dbReference>
<evidence type="ECO:0000259" key="9">
    <source>
        <dbReference type="PROSITE" id="PS50969"/>
    </source>
</evidence>
<dbReference type="InterPro" id="IPR036412">
    <property type="entry name" value="HAD-like_sf"/>
</dbReference>